<dbReference type="RefSeq" id="WP_065545052.1">
    <property type="nucleotide sequence ID" value="NZ_CP016414.1"/>
</dbReference>
<organism evidence="1 2">
    <name type="scientific">Vibrio scophthalmi</name>
    <dbReference type="NCBI Taxonomy" id="45658"/>
    <lineage>
        <taxon>Bacteria</taxon>
        <taxon>Pseudomonadati</taxon>
        <taxon>Pseudomonadota</taxon>
        <taxon>Gammaproteobacteria</taxon>
        <taxon>Vibrionales</taxon>
        <taxon>Vibrionaceae</taxon>
        <taxon>Vibrio</taxon>
    </lineage>
</organism>
<dbReference type="GeneID" id="96871602"/>
<sequence length="154" mass="17594">MRDHRPTLSNDIISDSRFADLQKHAKEIMAINELLKEILPKQTVDHCRAANVRDGQLVIEVASAAMKMKLSYDRLHILSQLRSQGFARLIAIDVQINPDLYRSRNEYKPQDIKPREPISDIAAEYLQGIAENAPPKIKARLESLAKLAQRKQEQ</sequence>
<evidence type="ECO:0008006" key="3">
    <source>
        <dbReference type="Google" id="ProtNLM"/>
    </source>
</evidence>
<dbReference type="InterPro" id="IPR007922">
    <property type="entry name" value="DciA-like"/>
</dbReference>
<keyword evidence="2" id="KW-1185">Reference proteome</keyword>
<dbReference type="STRING" id="45658.VSVS12_02555"/>
<dbReference type="AlphaFoldDB" id="A0A1C7F6D3"/>
<name>A0A1C7F6D3_9VIBR</name>
<evidence type="ECO:0000313" key="1">
    <source>
        <dbReference type="EMBL" id="ANU35520.1"/>
    </source>
</evidence>
<dbReference type="EMBL" id="CP016414">
    <property type="protein sequence ID" value="ANU35520.1"/>
    <property type="molecule type" value="Genomic_DNA"/>
</dbReference>
<dbReference type="PATRIC" id="fig|45658.7.peg.355"/>
<reference evidence="1 2" key="1">
    <citation type="submission" date="2016-07" db="EMBL/GenBank/DDBJ databases">
        <title>Genome sequencing of Vibrio scophthalmi strain VS-05, an isolated from Paralichthys olivaceus.</title>
        <authorList>
            <person name="Han H.-J."/>
        </authorList>
    </citation>
    <scope>NUCLEOTIDE SEQUENCE [LARGE SCALE GENOMIC DNA]</scope>
    <source>
        <strain evidence="1 2">VS-05</strain>
    </source>
</reference>
<accession>A0A1C7F6D3</accession>
<proteinExistence type="predicted"/>
<dbReference type="Pfam" id="PF05258">
    <property type="entry name" value="DciA"/>
    <property type="match status" value="1"/>
</dbReference>
<gene>
    <name evidence="1" type="ORF">VSVS05_00383</name>
</gene>
<protein>
    <recommendedName>
        <fullName evidence="3">DUF721 domain-containing protein</fullName>
    </recommendedName>
</protein>
<evidence type="ECO:0000313" key="2">
    <source>
        <dbReference type="Proteomes" id="UP000092528"/>
    </source>
</evidence>
<dbReference type="Proteomes" id="UP000092528">
    <property type="component" value="Chromosome 1"/>
</dbReference>